<accession>A0A923KNH0</accession>
<dbReference type="AlphaFoldDB" id="A0A923KNH0"/>
<gene>
    <name evidence="1" type="ORF">H8K32_00470</name>
</gene>
<proteinExistence type="predicted"/>
<evidence type="ECO:0000313" key="2">
    <source>
        <dbReference type="Proteomes" id="UP000634011"/>
    </source>
</evidence>
<reference evidence="1" key="1">
    <citation type="submission" date="2020-08" db="EMBL/GenBank/DDBJ databases">
        <title>Novel species isolated from subtropical streams in China.</title>
        <authorList>
            <person name="Lu H."/>
        </authorList>
    </citation>
    <scope>NUCLEOTIDE SEQUENCE</scope>
    <source>
        <strain evidence="1">KACC 12607</strain>
    </source>
</reference>
<dbReference type="Proteomes" id="UP000634011">
    <property type="component" value="Unassembled WGS sequence"/>
</dbReference>
<protein>
    <submittedName>
        <fullName evidence="1">YjfB family protein</fullName>
    </submittedName>
</protein>
<sequence length="72" mass="7283">MEVTDIANVATTLAQVGTSDAVNIAVLKRANDIEAQNAAALISAIPTPTPVATTPSVSNLPLNLGRNVNTTA</sequence>
<dbReference type="RefSeq" id="WP_186910506.1">
    <property type="nucleotide sequence ID" value="NZ_JACOFV010000001.1"/>
</dbReference>
<organism evidence="1 2">
    <name type="scientific">Undibacterium jejuense</name>
    <dbReference type="NCBI Taxonomy" id="1344949"/>
    <lineage>
        <taxon>Bacteria</taxon>
        <taxon>Pseudomonadati</taxon>
        <taxon>Pseudomonadota</taxon>
        <taxon>Betaproteobacteria</taxon>
        <taxon>Burkholderiales</taxon>
        <taxon>Oxalobacteraceae</taxon>
        <taxon>Undibacterium</taxon>
    </lineage>
</organism>
<evidence type="ECO:0000313" key="1">
    <source>
        <dbReference type="EMBL" id="MBC3860561.1"/>
    </source>
</evidence>
<dbReference type="EMBL" id="JACOFV010000001">
    <property type="protein sequence ID" value="MBC3860561.1"/>
    <property type="molecule type" value="Genomic_DNA"/>
</dbReference>
<dbReference type="Pfam" id="PF14070">
    <property type="entry name" value="YjfB_motility"/>
    <property type="match status" value="1"/>
</dbReference>
<comment type="caution">
    <text evidence="1">The sequence shown here is derived from an EMBL/GenBank/DDBJ whole genome shotgun (WGS) entry which is preliminary data.</text>
</comment>
<dbReference type="InterPro" id="IPR025906">
    <property type="entry name" value="YjfB_motility"/>
</dbReference>
<keyword evidence="2" id="KW-1185">Reference proteome</keyword>
<name>A0A923KNH0_9BURK</name>